<evidence type="ECO:0000313" key="3">
    <source>
        <dbReference type="Proteomes" id="UP001500021"/>
    </source>
</evidence>
<evidence type="ECO:0000256" key="1">
    <source>
        <dbReference type="SAM" id="MobiDB-lite"/>
    </source>
</evidence>
<keyword evidence="3" id="KW-1185">Reference proteome</keyword>
<proteinExistence type="predicted"/>
<dbReference type="Proteomes" id="UP001500021">
    <property type="component" value="Unassembled WGS sequence"/>
</dbReference>
<gene>
    <name evidence="2" type="ORF">GCM10009111_13030</name>
</gene>
<comment type="caution">
    <text evidence="2">The sequence shown here is derived from an EMBL/GenBank/DDBJ whole genome shotgun (WGS) entry which is preliminary data.</text>
</comment>
<reference evidence="2 3" key="1">
    <citation type="journal article" date="2019" name="Int. J. Syst. Evol. Microbiol.">
        <title>The Global Catalogue of Microorganisms (GCM) 10K type strain sequencing project: providing services to taxonomists for standard genome sequencing and annotation.</title>
        <authorList>
            <consortium name="The Broad Institute Genomics Platform"/>
            <consortium name="The Broad Institute Genome Sequencing Center for Infectious Disease"/>
            <person name="Wu L."/>
            <person name="Ma J."/>
        </authorList>
    </citation>
    <scope>NUCLEOTIDE SEQUENCE [LARGE SCALE GENOMIC DNA]</scope>
    <source>
        <strain evidence="2 3">JCM 15608</strain>
    </source>
</reference>
<dbReference type="RefSeq" id="WP_343816432.1">
    <property type="nucleotide sequence ID" value="NZ_BAAAFA010000004.1"/>
</dbReference>
<accession>A0ABN1L5I1</accession>
<sequence>MQIINSSTHLAANAGVNRTASNSENDVAFDAARSLEHRDNRARRDAINPDEKSNQTTAKQEQQNFELNDSKLAIIEKHQASEHNFHAGNTQLASNSNSASFAQTNQGSYKEQVSSQNHIAVSTYSAVNNIAQRESVQKLFGVDLFA</sequence>
<dbReference type="EMBL" id="BAAAFA010000004">
    <property type="protein sequence ID" value="GAA0815143.1"/>
    <property type="molecule type" value="Genomic_DNA"/>
</dbReference>
<feature type="compositionally biased region" description="Polar residues" evidence="1">
    <location>
        <begin position="54"/>
        <end position="64"/>
    </location>
</feature>
<protein>
    <submittedName>
        <fullName evidence="2">Uncharacterized protein</fullName>
    </submittedName>
</protein>
<feature type="region of interest" description="Disordered" evidence="1">
    <location>
        <begin position="89"/>
        <end position="109"/>
    </location>
</feature>
<name>A0ABN1L5I1_9GAMM</name>
<feature type="region of interest" description="Disordered" evidence="1">
    <location>
        <begin position="32"/>
        <end position="64"/>
    </location>
</feature>
<evidence type="ECO:0000313" key="2">
    <source>
        <dbReference type="EMBL" id="GAA0815143.1"/>
    </source>
</evidence>
<organism evidence="2 3">
    <name type="scientific">Colwellia asteriadis</name>
    <dbReference type="NCBI Taxonomy" id="517723"/>
    <lineage>
        <taxon>Bacteria</taxon>
        <taxon>Pseudomonadati</taxon>
        <taxon>Pseudomonadota</taxon>
        <taxon>Gammaproteobacteria</taxon>
        <taxon>Alteromonadales</taxon>
        <taxon>Colwelliaceae</taxon>
        <taxon>Colwellia</taxon>
    </lineage>
</organism>
<feature type="compositionally biased region" description="Basic and acidic residues" evidence="1">
    <location>
        <begin position="33"/>
        <end position="53"/>
    </location>
</feature>